<evidence type="ECO:0000313" key="3">
    <source>
        <dbReference type="WBParaSite" id="ECPE_0001360701-mRNA-1"/>
    </source>
</evidence>
<reference evidence="3" key="1">
    <citation type="submission" date="2016-06" db="UniProtKB">
        <authorList>
            <consortium name="WormBaseParasite"/>
        </authorList>
    </citation>
    <scope>IDENTIFICATION</scope>
</reference>
<organism evidence="3">
    <name type="scientific">Echinostoma caproni</name>
    <dbReference type="NCBI Taxonomy" id="27848"/>
    <lineage>
        <taxon>Eukaryota</taxon>
        <taxon>Metazoa</taxon>
        <taxon>Spiralia</taxon>
        <taxon>Lophotrochozoa</taxon>
        <taxon>Platyhelminthes</taxon>
        <taxon>Trematoda</taxon>
        <taxon>Digenea</taxon>
        <taxon>Plagiorchiida</taxon>
        <taxon>Echinostomata</taxon>
        <taxon>Echinostomatoidea</taxon>
        <taxon>Echinostomatidae</taxon>
        <taxon>Echinostoma</taxon>
    </lineage>
</organism>
<gene>
    <name evidence="1" type="ORF">ECPE_LOCUS13568</name>
</gene>
<proteinExistence type="predicted"/>
<keyword evidence="2" id="KW-1185">Reference proteome</keyword>
<evidence type="ECO:0000313" key="2">
    <source>
        <dbReference type="Proteomes" id="UP000272942"/>
    </source>
</evidence>
<sequence>MFTATFNFFLLGLSYTNDYVIHLIMPMHASRGSVKYVLIIAIFNVWCAEYPIKHRVHSVRISMASYPLVQNGMRLGYVTADQFVHSGVQNILKQQIVEVRPVPG</sequence>
<accession>A0A183B2Y3</accession>
<dbReference type="AlphaFoldDB" id="A0A183B2Y3"/>
<dbReference type="EMBL" id="UZAN01055408">
    <property type="protein sequence ID" value="VDP90840.1"/>
    <property type="molecule type" value="Genomic_DNA"/>
</dbReference>
<reference evidence="1 2" key="2">
    <citation type="submission" date="2018-11" db="EMBL/GenBank/DDBJ databases">
        <authorList>
            <consortium name="Pathogen Informatics"/>
        </authorList>
    </citation>
    <scope>NUCLEOTIDE SEQUENCE [LARGE SCALE GENOMIC DNA]</scope>
    <source>
        <strain evidence="1 2">Egypt</strain>
    </source>
</reference>
<dbReference type="WBParaSite" id="ECPE_0001360701-mRNA-1">
    <property type="protein sequence ID" value="ECPE_0001360701-mRNA-1"/>
    <property type="gene ID" value="ECPE_0001360701"/>
</dbReference>
<dbReference type="Proteomes" id="UP000272942">
    <property type="component" value="Unassembled WGS sequence"/>
</dbReference>
<protein>
    <submittedName>
        <fullName evidence="3">Secreted protein</fullName>
    </submittedName>
</protein>
<name>A0A183B2Y3_9TREM</name>
<evidence type="ECO:0000313" key="1">
    <source>
        <dbReference type="EMBL" id="VDP90840.1"/>
    </source>
</evidence>